<evidence type="ECO:0000256" key="1">
    <source>
        <dbReference type="ARBA" id="ARBA00004123"/>
    </source>
</evidence>
<dbReference type="PANTHER" id="PTHR31319">
    <property type="entry name" value="ZINC FINGER PROTEIN CONSTANS-LIKE 4"/>
    <property type="match status" value="1"/>
</dbReference>
<feature type="region of interest" description="Disordered" evidence="4">
    <location>
        <begin position="141"/>
        <end position="163"/>
    </location>
</feature>
<dbReference type="Proteomes" id="UP000734854">
    <property type="component" value="Unassembled WGS sequence"/>
</dbReference>
<dbReference type="GO" id="GO:0003700">
    <property type="term" value="F:DNA-binding transcription factor activity"/>
    <property type="evidence" value="ECO:0007669"/>
    <property type="project" value="TreeGrafter"/>
</dbReference>
<sequence>MIGAMSAGNMCEVCGGGGGGGGGACPHCTDLNHAIPVLFGEPMREFQFFGHDDSVAWMFNDPKDGGGCDPPPEEPLQQRAAGGFKYLDVLGGGGGGFDGAGHGLTFDVCLSGSAGRPDTISSMAATSSATIRSLAGSTFTDASSGIDKEVGEGSAADGQEGPAVEREAKIMRYKEKRKKRKYEKRIRYASRKAYAEMRPRVKGRFAKTPEEIQPPPEQPPYGPDRVDFRWLY</sequence>
<dbReference type="GO" id="GO:0009909">
    <property type="term" value="P:regulation of flower development"/>
    <property type="evidence" value="ECO:0007669"/>
    <property type="project" value="InterPro"/>
</dbReference>
<evidence type="ECO:0000256" key="2">
    <source>
        <dbReference type="ARBA" id="ARBA00023242"/>
    </source>
</evidence>
<dbReference type="Pfam" id="PF06203">
    <property type="entry name" value="CCT"/>
    <property type="match status" value="1"/>
</dbReference>
<feature type="region of interest" description="Disordered" evidence="4">
    <location>
        <begin position="199"/>
        <end position="232"/>
    </location>
</feature>
<keyword evidence="2 3" id="KW-0539">Nucleus</keyword>
<dbReference type="GO" id="GO:0005634">
    <property type="term" value="C:nucleus"/>
    <property type="evidence" value="ECO:0007669"/>
    <property type="project" value="UniProtKB-SubCell"/>
</dbReference>
<name>A0A8J5LIX4_ZINOF</name>
<dbReference type="InterPro" id="IPR010402">
    <property type="entry name" value="CCT_domain"/>
</dbReference>
<keyword evidence="7" id="KW-1185">Reference proteome</keyword>
<proteinExistence type="predicted"/>
<gene>
    <name evidence="6" type="ORF">ZIOFF_018736</name>
</gene>
<dbReference type="PROSITE" id="PS51017">
    <property type="entry name" value="CCT"/>
    <property type="match status" value="1"/>
</dbReference>
<evidence type="ECO:0000313" key="6">
    <source>
        <dbReference type="EMBL" id="KAG6521611.1"/>
    </source>
</evidence>
<feature type="domain" description="CCT" evidence="5">
    <location>
        <begin position="166"/>
        <end position="208"/>
    </location>
</feature>
<evidence type="ECO:0000256" key="4">
    <source>
        <dbReference type="SAM" id="MobiDB-lite"/>
    </source>
</evidence>
<evidence type="ECO:0000256" key="3">
    <source>
        <dbReference type="PROSITE-ProRule" id="PRU00357"/>
    </source>
</evidence>
<accession>A0A8J5LIX4</accession>
<evidence type="ECO:0000313" key="7">
    <source>
        <dbReference type="Proteomes" id="UP000734854"/>
    </source>
</evidence>
<dbReference type="InterPro" id="IPR045281">
    <property type="entry name" value="CONSTANS-like"/>
</dbReference>
<protein>
    <recommendedName>
        <fullName evidence="5">CCT domain-containing protein</fullName>
    </recommendedName>
</protein>
<evidence type="ECO:0000259" key="5">
    <source>
        <dbReference type="PROSITE" id="PS51017"/>
    </source>
</evidence>
<comment type="subcellular location">
    <subcellularLocation>
        <location evidence="1 3">Nucleus</location>
    </subcellularLocation>
</comment>
<dbReference type="AlphaFoldDB" id="A0A8J5LIX4"/>
<feature type="compositionally biased region" description="Pro residues" evidence="4">
    <location>
        <begin position="212"/>
        <end position="222"/>
    </location>
</feature>
<dbReference type="EMBL" id="JACMSC010000005">
    <property type="protein sequence ID" value="KAG6521611.1"/>
    <property type="molecule type" value="Genomic_DNA"/>
</dbReference>
<reference evidence="6 7" key="1">
    <citation type="submission" date="2020-08" db="EMBL/GenBank/DDBJ databases">
        <title>Plant Genome Project.</title>
        <authorList>
            <person name="Zhang R.-G."/>
        </authorList>
    </citation>
    <scope>NUCLEOTIDE SEQUENCE [LARGE SCALE GENOMIC DNA]</scope>
    <source>
        <tissue evidence="6">Rhizome</tissue>
    </source>
</reference>
<organism evidence="6 7">
    <name type="scientific">Zingiber officinale</name>
    <name type="common">Ginger</name>
    <name type="synonym">Amomum zingiber</name>
    <dbReference type="NCBI Taxonomy" id="94328"/>
    <lineage>
        <taxon>Eukaryota</taxon>
        <taxon>Viridiplantae</taxon>
        <taxon>Streptophyta</taxon>
        <taxon>Embryophyta</taxon>
        <taxon>Tracheophyta</taxon>
        <taxon>Spermatophyta</taxon>
        <taxon>Magnoliopsida</taxon>
        <taxon>Liliopsida</taxon>
        <taxon>Zingiberales</taxon>
        <taxon>Zingiberaceae</taxon>
        <taxon>Zingiber</taxon>
    </lineage>
</organism>
<dbReference type="PANTHER" id="PTHR31319:SF98">
    <property type="entry name" value="TRANSCRIPTION FACTOR GHD7"/>
    <property type="match status" value="1"/>
</dbReference>
<comment type="caution">
    <text evidence="6">The sequence shown here is derived from an EMBL/GenBank/DDBJ whole genome shotgun (WGS) entry which is preliminary data.</text>
</comment>